<dbReference type="InterPro" id="IPR018580">
    <property type="entry name" value="Uncharacterised_YfhO"/>
</dbReference>
<feature type="transmembrane region" description="Helical" evidence="1">
    <location>
        <begin position="762"/>
        <end position="780"/>
    </location>
</feature>
<keyword evidence="3" id="KW-1185">Reference proteome</keyword>
<dbReference type="OrthoDB" id="9772884at2"/>
<evidence type="ECO:0000313" key="3">
    <source>
        <dbReference type="Proteomes" id="UP000054729"/>
    </source>
</evidence>
<feature type="transmembrane region" description="Helical" evidence="1">
    <location>
        <begin position="337"/>
        <end position="356"/>
    </location>
</feature>
<keyword evidence="1" id="KW-1133">Transmembrane helix</keyword>
<dbReference type="EMBL" id="LNZB01000006">
    <property type="protein sequence ID" value="KTD82774.1"/>
    <property type="molecule type" value="Genomic_DNA"/>
</dbReference>
<accession>A0A0W1AN76</accession>
<feature type="transmembrane region" description="Helical" evidence="1">
    <location>
        <begin position="159"/>
        <end position="176"/>
    </location>
</feature>
<feature type="transmembrane region" description="Helical" evidence="1">
    <location>
        <begin position="135"/>
        <end position="153"/>
    </location>
</feature>
<feature type="transmembrane region" description="Helical" evidence="1">
    <location>
        <begin position="234"/>
        <end position="255"/>
    </location>
</feature>
<evidence type="ECO:0000256" key="1">
    <source>
        <dbReference type="SAM" id="Phobius"/>
    </source>
</evidence>
<keyword evidence="1" id="KW-0812">Transmembrane</keyword>
<name>A0A0W1AN76_9GAMM</name>
<evidence type="ECO:0000313" key="2">
    <source>
        <dbReference type="EMBL" id="KTD82774.1"/>
    </source>
</evidence>
<sequence>MSYSAVNKEPKHTNWWALFIYLACVMSLAWPILYGDFLVNPDSDQFKAGYAFRNFAATYFIENGKLPLWNPYLQGGMPFIAAMHGDIFYPTFLLRLLLPVDLAMSLGMVMHLLLCGIATYAFLRISIKASFTPALVGGLAYMMSGFVSSLVSAGHDGKLFVNALFPMLLAVLTCALRDGKKWAWGLISITTGLAVLSPHPQLFQYMLISSAAWSLYLVYSIYKEKTTPVSLIIKRLCLALAFVSLGICIGAIQYLPVFEYTSWSPRAGGINYEQATEFSFPIEELINLYLPQFSGILDNYWGRNQIHFHSEYIGVSILILAALGFRSTLKEASRNFYKFWFWVGLIALFWALGRYTPFYQFVYQFIPGNKFFRSPSSIFFVTSFAIAMLASIGVEQAINHAVNKKFLIGWLIIASIITLFALSGMLSQFAQRLSDSQSISKVEVGANELQIGAIRSLVFTLLTIVSLFSVGSNKKFTSASSIFLVLVCILDLWSIDRFYWRSTPPAKQVFSSDPIIDYLKHLKEPSRVIAEATVNNKLSDRDPYLHWDGLMIHHIRLTLGYHGNEISRYRFFQDANRLVNPTSLALTNTNYILTNAESISFPGIKKIIGPITNSAGTDVSLYKLPIHHPFAWIAPGVLEFPDNNTTEALGRSDFPLDRLALISPDFNLKTKAMKTVPEALQIKVHTKLYTPGRILLELSKPAPADSMLIVSENYYPGWVAAVDDKKVTPVRANLVLIGVPLQEGAKNIELTFTSPSYEKGKWISIFTFLSAVMSCLIGFVRENYSVKMLYKKHRL</sequence>
<keyword evidence="1" id="KW-0472">Membrane</keyword>
<feature type="transmembrane region" description="Helical" evidence="1">
    <location>
        <begin position="102"/>
        <end position="123"/>
    </location>
</feature>
<proteinExistence type="predicted"/>
<feature type="transmembrane region" description="Helical" evidence="1">
    <location>
        <begin position="406"/>
        <end position="429"/>
    </location>
</feature>
<feature type="transmembrane region" description="Helical" evidence="1">
    <location>
        <begin position="376"/>
        <end position="394"/>
    </location>
</feature>
<feature type="transmembrane region" description="Helical" evidence="1">
    <location>
        <begin position="482"/>
        <end position="500"/>
    </location>
</feature>
<feature type="transmembrane region" description="Helical" evidence="1">
    <location>
        <begin position="449"/>
        <end position="470"/>
    </location>
</feature>
<feature type="transmembrane region" description="Helical" evidence="1">
    <location>
        <begin position="306"/>
        <end position="325"/>
    </location>
</feature>
<dbReference type="Pfam" id="PF09586">
    <property type="entry name" value="YfhO"/>
    <property type="match status" value="1"/>
</dbReference>
<dbReference type="AlphaFoldDB" id="A0A0W1AN76"/>
<organism evidence="2 3">
    <name type="scientific">Legionella waltersii</name>
    <dbReference type="NCBI Taxonomy" id="66969"/>
    <lineage>
        <taxon>Bacteria</taxon>
        <taxon>Pseudomonadati</taxon>
        <taxon>Pseudomonadota</taxon>
        <taxon>Gammaproteobacteria</taxon>
        <taxon>Legionellales</taxon>
        <taxon>Legionellaceae</taxon>
        <taxon>Legionella</taxon>
    </lineage>
</organism>
<dbReference type="PANTHER" id="PTHR38454">
    <property type="entry name" value="INTEGRAL MEMBRANE PROTEIN-RELATED"/>
    <property type="match status" value="1"/>
</dbReference>
<comment type="caution">
    <text evidence="2">The sequence shown here is derived from an EMBL/GenBank/DDBJ whole genome shotgun (WGS) entry which is preliminary data.</text>
</comment>
<reference evidence="2 3" key="1">
    <citation type="submission" date="2015-11" db="EMBL/GenBank/DDBJ databases">
        <title>Genomic analysis of 38 Legionella species identifies large and diverse effector repertoires.</title>
        <authorList>
            <person name="Burstein D."/>
            <person name="Amaro F."/>
            <person name="Zusman T."/>
            <person name="Lifshitz Z."/>
            <person name="Cohen O."/>
            <person name="Gilbert J.A."/>
            <person name="Pupko T."/>
            <person name="Shuman H.A."/>
            <person name="Segal G."/>
        </authorList>
    </citation>
    <scope>NUCLEOTIDE SEQUENCE [LARGE SCALE GENOMIC DNA]</scope>
    <source>
        <strain evidence="2 3">ATCC 51914</strain>
    </source>
</reference>
<feature type="transmembrane region" description="Helical" evidence="1">
    <location>
        <begin position="12"/>
        <end position="33"/>
    </location>
</feature>
<dbReference type="RefSeq" id="WP_058479120.1">
    <property type="nucleotide sequence ID" value="NZ_CAAAIQ010000003.1"/>
</dbReference>
<protein>
    <submittedName>
        <fullName evidence="2">Bacterial membrane protein YfhO</fullName>
    </submittedName>
</protein>
<dbReference type="PATRIC" id="fig|66969.6.peg.276"/>
<dbReference type="PANTHER" id="PTHR38454:SF1">
    <property type="entry name" value="INTEGRAL MEMBRANE PROTEIN"/>
    <property type="match status" value="1"/>
</dbReference>
<dbReference type="STRING" id="66969.Lwal_0252"/>
<dbReference type="Proteomes" id="UP000054729">
    <property type="component" value="Unassembled WGS sequence"/>
</dbReference>
<feature type="transmembrane region" description="Helical" evidence="1">
    <location>
        <begin position="205"/>
        <end position="222"/>
    </location>
</feature>
<gene>
    <name evidence="2" type="ORF">Lwal_0252</name>
</gene>